<dbReference type="EMBL" id="SLUM01000007">
    <property type="protein sequence ID" value="TCL58710.1"/>
    <property type="molecule type" value="Genomic_DNA"/>
</dbReference>
<dbReference type="PANTHER" id="PTHR21600:SF44">
    <property type="entry name" value="RIBOSOMAL LARGE SUBUNIT PSEUDOURIDINE SYNTHASE D"/>
    <property type="match status" value="1"/>
</dbReference>
<dbReference type="InterPro" id="IPR036986">
    <property type="entry name" value="S4_RNA-bd_sf"/>
</dbReference>
<keyword evidence="3 6" id="KW-0694">RNA-binding</keyword>
<feature type="domain" description="RNA-binding S4" evidence="8">
    <location>
        <begin position="15"/>
        <end position="78"/>
    </location>
</feature>
<comment type="similarity">
    <text evidence="2 7">Belongs to the pseudouridine synthase RluA family.</text>
</comment>
<dbReference type="GO" id="GO:0120159">
    <property type="term" value="F:rRNA pseudouridine synthase activity"/>
    <property type="evidence" value="ECO:0007669"/>
    <property type="project" value="UniProtKB-ARBA"/>
</dbReference>
<dbReference type="SUPFAM" id="SSF55120">
    <property type="entry name" value="Pseudouridine synthase"/>
    <property type="match status" value="1"/>
</dbReference>
<dbReference type="SUPFAM" id="SSF55174">
    <property type="entry name" value="Alpha-L RNA-binding motif"/>
    <property type="match status" value="1"/>
</dbReference>
<comment type="function">
    <text evidence="7">Responsible for synthesis of pseudouridine from uracil.</text>
</comment>
<protein>
    <recommendedName>
        <fullName evidence="7">Pseudouridine synthase</fullName>
        <ecNumber evidence="7">5.4.99.-</ecNumber>
    </recommendedName>
</protein>
<proteinExistence type="inferred from homology"/>
<feature type="active site" evidence="5">
    <location>
        <position position="138"/>
    </location>
</feature>
<dbReference type="OrthoDB" id="9807829at2"/>
<dbReference type="RefSeq" id="WP_058962944.1">
    <property type="nucleotide sequence ID" value="NZ_CABKVM010000012.1"/>
</dbReference>
<dbReference type="FunFam" id="3.30.2350.10:FF:000006">
    <property type="entry name" value="Pseudouridine synthase"/>
    <property type="match status" value="1"/>
</dbReference>
<evidence type="ECO:0000259" key="8">
    <source>
        <dbReference type="SMART" id="SM00363"/>
    </source>
</evidence>
<dbReference type="GO" id="GO:0003723">
    <property type="term" value="F:RNA binding"/>
    <property type="evidence" value="ECO:0007669"/>
    <property type="project" value="UniProtKB-KW"/>
</dbReference>
<dbReference type="Gene3D" id="3.30.2350.10">
    <property type="entry name" value="Pseudouridine synthase"/>
    <property type="match status" value="1"/>
</dbReference>
<evidence type="ECO:0000256" key="7">
    <source>
        <dbReference type="RuleBase" id="RU362028"/>
    </source>
</evidence>
<evidence type="ECO:0000256" key="1">
    <source>
        <dbReference type="ARBA" id="ARBA00000073"/>
    </source>
</evidence>
<dbReference type="Pfam" id="PF01479">
    <property type="entry name" value="S4"/>
    <property type="match status" value="1"/>
</dbReference>
<dbReference type="CDD" id="cd02869">
    <property type="entry name" value="PseudoU_synth_RluA_like"/>
    <property type="match status" value="1"/>
</dbReference>
<evidence type="ECO:0000256" key="3">
    <source>
        <dbReference type="ARBA" id="ARBA00022884"/>
    </source>
</evidence>
<name>A0A4R1R0A0_9FIRM</name>
<organism evidence="9 10">
    <name type="scientific">Allofournierella massiliensis</name>
    <dbReference type="NCBI Taxonomy" id="1650663"/>
    <lineage>
        <taxon>Bacteria</taxon>
        <taxon>Bacillati</taxon>
        <taxon>Bacillota</taxon>
        <taxon>Clostridia</taxon>
        <taxon>Eubacteriales</taxon>
        <taxon>Oscillospiraceae</taxon>
        <taxon>Allofournierella</taxon>
    </lineage>
</organism>
<dbReference type="PROSITE" id="PS01129">
    <property type="entry name" value="PSI_RLU"/>
    <property type="match status" value="1"/>
</dbReference>
<evidence type="ECO:0000256" key="2">
    <source>
        <dbReference type="ARBA" id="ARBA00010876"/>
    </source>
</evidence>
<comment type="catalytic activity">
    <reaction evidence="1 7">
        <text>a uridine in RNA = a pseudouridine in RNA</text>
        <dbReference type="Rhea" id="RHEA:48348"/>
        <dbReference type="Rhea" id="RHEA-COMP:12068"/>
        <dbReference type="Rhea" id="RHEA-COMP:12069"/>
        <dbReference type="ChEBI" id="CHEBI:65314"/>
        <dbReference type="ChEBI" id="CHEBI:65315"/>
    </reaction>
</comment>
<reference evidence="9 10" key="1">
    <citation type="submission" date="2019-03" db="EMBL/GenBank/DDBJ databases">
        <title>Genomic Encyclopedia of Type Strains, Phase IV (KMG-IV): sequencing the most valuable type-strain genomes for metagenomic binning, comparative biology and taxonomic classification.</title>
        <authorList>
            <person name="Goeker M."/>
        </authorList>
    </citation>
    <scope>NUCLEOTIDE SEQUENCE [LARGE SCALE GENOMIC DNA]</scope>
    <source>
        <strain evidence="9 10">DSM 100451</strain>
    </source>
</reference>
<dbReference type="NCBIfam" id="TIGR00005">
    <property type="entry name" value="rluA_subfam"/>
    <property type="match status" value="1"/>
</dbReference>
<sequence>MERFEFVVQPEQAGERLDRFLAAQTGLSRSALQQLMEQGGVLYAGKSAAKNQKIQPGITICVEVPDAQPLDAVPQNIPVDIVYEDEHLLVVNKPKGMVVHPAPGNPDGTLVNALLYHCAGRLSSIGGVVRPGIVHRIDKDTSGLLVVAKDDVTHTGLSEQMAVHSINRVYQTVVYGGFAQDEGFVEAPIGRHKTDRKKMAVTEQNSKYAYTAYHVLGRYQGFSHLECRLKTGRTHQIRVHMASIGHPVAGDPVYGPKNVIKSLQGQCLHAKTLGFVHPITGQYLEFDSELPEYFTRFLRSLGKEQEEWNR</sequence>
<dbReference type="PROSITE" id="PS50889">
    <property type="entry name" value="S4"/>
    <property type="match status" value="1"/>
</dbReference>
<dbReference type="SMART" id="SM00363">
    <property type="entry name" value="S4"/>
    <property type="match status" value="1"/>
</dbReference>
<dbReference type="Pfam" id="PF00849">
    <property type="entry name" value="PseudoU_synth_2"/>
    <property type="match status" value="1"/>
</dbReference>
<dbReference type="InterPro" id="IPR002942">
    <property type="entry name" value="S4_RNA-bd"/>
</dbReference>
<evidence type="ECO:0000313" key="10">
    <source>
        <dbReference type="Proteomes" id="UP000295184"/>
    </source>
</evidence>
<dbReference type="PANTHER" id="PTHR21600">
    <property type="entry name" value="MITOCHONDRIAL RNA PSEUDOURIDINE SYNTHASE"/>
    <property type="match status" value="1"/>
</dbReference>
<evidence type="ECO:0000256" key="5">
    <source>
        <dbReference type="PIRSR" id="PIRSR606225-1"/>
    </source>
</evidence>
<dbReference type="InterPro" id="IPR020103">
    <property type="entry name" value="PsdUridine_synth_cat_dom_sf"/>
</dbReference>
<evidence type="ECO:0000256" key="6">
    <source>
        <dbReference type="PROSITE-ProRule" id="PRU00182"/>
    </source>
</evidence>
<dbReference type="Gene3D" id="3.10.290.10">
    <property type="entry name" value="RNA-binding S4 domain"/>
    <property type="match status" value="1"/>
</dbReference>
<dbReference type="InterPro" id="IPR050188">
    <property type="entry name" value="RluA_PseudoU_synthase"/>
</dbReference>
<dbReference type="InterPro" id="IPR006225">
    <property type="entry name" value="PsdUridine_synth_RluC/D"/>
</dbReference>
<dbReference type="GeneID" id="97380294"/>
<dbReference type="CDD" id="cd00165">
    <property type="entry name" value="S4"/>
    <property type="match status" value="1"/>
</dbReference>
<dbReference type="InterPro" id="IPR006224">
    <property type="entry name" value="PsdUridine_synth_RluA-like_CS"/>
</dbReference>
<dbReference type="Proteomes" id="UP000295184">
    <property type="component" value="Unassembled WGS sequence"/>
</dbReference>
<evidence type="ECO:0000313" key="9">
    <source>
        <dbReference type="EMBL" id="TCL58710.1"/>
    </source>
</evidence>
<dbReference type="GO" id="GO:0000455">
    <property type="term" value="P:enzyme-directed rRNA pseudouridine synthesis"/>
    <property type="evidence" value="ECO:0007669"/>
    <property type="project" value="UniProtKB-ARBA"/>
</dbReference>
<evidence type="ECO:0000256" key="4">
    <source>
        <dbReference type="ARBA" id="ARBA00023235"/>
    </source>
</evidence>
<keyword evidence="4 7" id="KW-0413">Isomerase</keyword>
<dbReference type="STRING" id="1650663.GCA_001486665_00422"/>
<dbReference type="EC" id="5.4.99.-" evidence="7"/>
<dbReference type="AlphaFoldDB" id="A0A4R1R0A0"/>
<comment type="caution">
    <text evidence="9">The sequence shown here is derived from an EMBL/GenBank/DDBJ whole genome shotgun (WGS) entry which is preliminary data.</text>
</comment>
<accession>A0A4R1R0A0</accession>
<gene>
    <name evidence="9" type="ORF">EDD77_10765</name>
</gene>
<dbReference type="InterPro" id="IPR006145">
    <property type="entry name" value="PsdUridine_synth_RsuA/RluA"/>
</dbReference>